<dbReference type="Pfam" id="PF13490">
    <property type="entry name" value="zf-HC2"/>
    <property type="match status" value="1"/>
</dbReference>
<feature type="transmembrane region" description="Helical" evidence="2">
    <location>
        <begin position="75"/>
        <end position="93"/>
    </location>
</feature>
<dbReference type="STRING" id="485916.Dtox_1360"/>
<feature type="transmembrane region" description="Helical" evidence="2">
    <location>
        <begin position="182"/>
        <end position="204"/>
    </location>
</feature>
<evidence type="ECO:0000256" key="1">
    <source>
        <dbReference type="SAM" id="Coils"/>
    </source>
</evidence>
<gene>
    <name evidence="4" type="ordered locus">Dtox_1360</name>
</gene>
<organism evidence="4 5">
    <name type="scientific">Desulfofarcimen acetoxidans (strain ATCC 49208 / DSM 771 / KCTC 5769 / VKM B-1644 / 5575)</name>
    <name type="common">Desulfotomaculum acetoxidans</name>
    <dbReference type="NCBI Taxonomy" id="485916"/>
    <lineage>
        <taxon>Bacteria</taxon>
        <taxon>Bacillati</taxon>
        <taxon>Bacillota</taxon>
        <taxon>Clostridia</taxon>
        <taxon>Eubacteriales</taxon>
        <taxon>Peptococcaceae</taxon>
        <taxon>Desulfofarcimen</taxon>
    </lineage>
</organism>
<keyword evidence="2" id="KW-0472">Membrane</keyword>
<keyword evidence="2" id="KW-0812">Transmembrane</keyword>
<dbReference type="RefSeq" id="WP_015756951.1">
    <property type="nucleotide sequence ID" value="NC_013216.1"/>
</dbReference>
<keyword evidence="1" id="KW-0175">Coiled coil</keyword>
<dbReference type="HOGENOM" id="CLU_863130_0_0_9"/>
<accession>C8W6E7</accession>
<dbReference type="eggNOG" id="COG0815">
    <property type="taxonomic scope" value="Bacteria"/>
</dbReference>
<proteinExistence type="predicted"/>
<evidence type="ECO:0000259" key="3">
    <source>
        <dbReference type="Pfam" id="PF13490"/>
    </source>
</evidence>
<dbReference type="AlphaFoldDB" id="C8W6E7"/>
<dbReference type="KEGG" id="dae:Dtox_1360"/>
<feature type="coiled-coil region" evidence="1">
    <location>
        <begin position="25"/>
        <end position="52"/>
    </location>
</feature>
<evidence type="ECO:0000313" key="4">
    <source>
        <dbReference type="EMBL" id="ACV62236.1"/>
    </source>
</evidence>
<dbReference type="EMBL" id="CP001720">
    <property type="protein sequence ID" value="ACV62236.1"/>
    <property type="molecule type" value="Genomic_DNA"/>
</dbReference>
<feature type="domain" description="Putative zinc-finger" evidence="3">
    <location>
        <begin position="6"/>
        <end position="36"/>
    </location>
</feature>
<dbReference type="Proteomes" id="UP000002217">
    <property type="component" value="Chromosome"/>
</dbReference>
<keyword evidence="5" id="KW-1185">Reference proteome</keyword>
<feature type="transmembrane region" description="Helical" evidence="2">
    <location>
        <begin position="146"/>
        <end position="170"/>
    </location>
</feature>
<evidence type="ECO:0000256" key="2">
    <source>
        <dbReference type="SAM" id="Phobius"/>
    </source>
</evidence>
<name>C8W6E7_DESAS</name>
<sequence length="322" mass="36586">MPCAYIEKIKDYLEEKLPKKEMEAMEKHLESCKECQAKLDNYLDNKLNLETETPDVEDKVLVSKIKARIKGMRRITLYGLLGFTLGLFSRFYTLDNFFLTKAVMALPYKLAEFVLSIFFSGNVPLFWEGGGYHYQGKMGLFPYHPMLDILATTVTPSIIASFIAVIIGYLLSDKRVFPRKHIIKFAATWLIILLVWIGILYGTYNHALGKINNLEGINAMTVYTIEENNTSWLITIDNDALMNEKYARLITIISEAEKVGKKIYPQGKNGYEMLVNFSGGGTIPIFVDNDSGEMVVRDGNAYQIPPEKLEYINRVLGGIQND</sequence>
<protein>
    <recommendedName>
        <fullName evidence="3">Putative zinc-finger domain-containing protein</fullName>
    </recommendedName>
</protein>
<dbReference type="OrthoDB" id="2460662at2"/>
<evidence type="ECO:0000313" key="5">
    <source>
        <dbReference type="Proteomes" id="UP000002217"/>
    </source>
</evidence>
<reference evidence="4 5" key="1">
    <citation type="journal article" date="2009" name="Stand. Genomic Sci.">
        <title>Complete genome sequence of Desulfotomaculum acetoxidans type strain (5575).</title>
        <authorList>
            <person name="Spring S."/>
            <person name="Lapidus A."/>
            <person name="Schroder M."/>
            <person name="Gleim D."/>
            <person name="Sims D."/>
            <person name="Meincke L."/>
            <person name="Glavina Del Rio T."/>
            <person name="Tice H."/>
            <person name="Copeland A."/>
            <person name="Cheng J.F."/>
            <person name="Lucas S."/>
            <person name="Chen F."/>
            <person name="Nolan M."/>
            <person name="Bruce D."/>
            <person name="Goodwin L."/>
            <person name="Pitluck S."/>
            <person name="Ivanova N."/>
            <person name="Mavromatis K."/>
            <person name="Mikhailova N."/>
            <person name="Pati A."/>
            <person name="Chen A."/>
            <person name="Palaniappan K."/>
            <person name="Land M."/>
            <person name="Hauser L."/>
            <person name="Chang Y.J."/>
            <person name="Jeffries C.D."/>
            <person name="Chain P."/>
            <person name="Saunders E."/>
            <person name="Brettin T."/>
            <person name="Detter J.C."/>
            <person name="Goker M."/>
            <person name="Bristow J."/>
            <person name="Eisen J.A."/>
            <person name="Markowitz V."/>
            <person name="Hugenholtz P."/>
            <person name="Kyrpides N.C."/>
            <person name="Klenk H.P."/>
            <person name="Han C."/>
        </authorList>
    </citation>
    <scope>NUCLEOTIDE SEQUENCE [LARGE SCALE GENOMIC DNA]</scope>
    <source>
        <strain evidence="5">ATCC 49208 / DSM 771 / VKM B-1644</strain>
    </source>
</reference>
<dbReference type="InterPro" id="IPR027383">
    <property type="entry name" value="Znf_put"/>
</dbReference>
<keyword evidence="2" id="KW-1133">Transmembrane helix</keyword>